<evidence type="ECO:0000259" key="1">
    <source>
        <dbReference type="Pfam" id="PF12146"/>
    </source>
</evidence>
<dbReference type="InterPro" id="IPR051044">
    <property type="entry name" value="MAG_DAG_Lipase"/>
</dbReference>
<dbReference type="Proteomes" id="UP000036987">
    <property type="component" value="Unassembled WGS sequence"/>
</dbReference>
<feature type="domain" description="Serine aminopeptidase S33" evidence="1">
    <location>
        <begin position="81"/>
        <end position="163"/>
    </location>
</feature>
<dbReference type="OrthoDB" id="2498029at2759"/>
<dbReference type="EMBL" id="LFYR01000338">
    <property type="protein sequence ID" value="KMZ74397.1"/>
    <property type="molecule type" value="Genomic_DNA"/>
</dbReference>
<evidence type="ECO:0000313" key="2">
    <source>
        <dbReference type="EMBL" id="KMZ74397.1"/>
    </source>
</evidence>
<sequence>MDRKVIDGATDEMNSIASQNLDHASARRQARQAFSIAQQNLDHLLLKGAPTGIVMEERYEKNSKGIEVFWKSWSPKTDVDVKGSLFFCHGYGDTCTFFFEGIAKWITDAGYEVYVMDYPGFGLSQGLHGYIPSFDGMVNQVIEQYDILKAKKEASEVPNFLLG</sequence>
<organism evidence="2 3">
    <name type="scientific">Zostera marina</name>
    <name type="common">Eelgrass</name>
    <dbReference type="NCBI Taxonomy" id="29655"/>
    <lineage>
        <taxon>Eukaryota</taxon>
        <taxon>Viridiplantae</taxon>
        <taxon>Streptophyta</taxon>
        <taxon>Embryophyta</taxon>
        <taxon>Tracheophyta</taxon>
        <taxon>Spermatophyta</taxon>
        <taxon>Magnoliopsida</taxon>
        <taxon>Liliopsida</taxon>
        <taxon>Zosteraceae</taxon>
        <taxon>Zostera</taxon>
    </lineage>
</organism>
<dbReference type="InterPro" id="IPR029058">
    <property type="entry name" value="AB_hydrolase_fold"/>
</dbReference>
<gene>
    <name evidence="2" type="ORF">ZOSMA_12G00850</name>
</gene>
<proteinExistence type="predicted"/>
<name>A0A0K9Q1I3_ZOSMR</name>
<accession>A0A0K9Q1I3</accession>
<dbReference type="OMA" id="CISIDAQ"/>
<dbReference type="InterPro" id="IPR022742">
    <property type="entry name" value="Hydrolase_4"/>
</dbReference>
<dbReference type="Pfam" id="PF12146">
    <property type="entry name" value="Hydrolase_4"/>
    <property type="match status" value="1"/>
</dbReference>
<dbReference type="STRING" id="29655.A0A0K9Q1I3"/>
<dbReference type="AlphaFoldDB" id="A0A0K9Q1I3"/>
<dbReference type="SUPFAM" id="SSF53474">
    <property type="entry name" value="alpha/beta-Hydrolases"/>
    <property type="match status" value="1"/>
</dbReference>
<comment type="caution">
    <text evidence="2">The sequence shown here is derived from an EMBL/GenBank/DDBJ whole genome shotgun (WGS) entry which is preliminary data.</text>
</comment>
<evidence type="ECO:0000313" key="3">
    <source>
        <dbReference type="Proteomes" id="UP000036987"/>
    </source>
</evidence>
<dbReference type="PANTHER" id="PTHR11614">
    <property type="entry name" value="PHOSPHOLIPASE-RELATED"/>
    <property type="match status" value="1"/>
</dbReference>
<protein>
    <recommendedName>
        <fullName evidence="1">Serine aminopeptidase S33 domain-containing protein</fullName>
    </recommendedName>
</protein>
<dbReference type="Gene3D" id="3.40.50.1820">
    <property type="entry name" value="alpha/beta hydrolase"/>
    <property type="match status" value="1"/>
</dbReference>
<reference evidence="3" key="1">
    <citation type="journal article" date="2016" name="Nature">
        <title>The genome of the seagrass Zostera marina reveals angiosperm adaptation to the sea.</title>
        <authorList>
            <person name="Olsen J.L."/>
            <person name="Rouze P."/>
            <person name="Verhelst B."/>
            <person name="Lin Y.-C."/>
            <person name="Bayer T."/>
            <person name="Collen J."/>
            <person name="Dattolo E."/>
            <person name="De Paoli E."/>
            <person name="Dittami S."/>
            <person name="Maumus F."/>
            <person name="Michel G."/>
            <person name="Kersting A."/>
            <person name="Lauritano C."/>
            <person name="Lohaus R."/>
            <person name="Toepel M."/>
            <person name="Tonon T."/>
            <person name="Vanneste K."/>
            <person name="Amirebrahimi M."/>
            <person name="Brakel J."/>
            <person name="Bostroem C."/>
            <person name="Chovatia M."/>
            <person name="Grimwood J."/>
            <person name="Jenkins J.W."/>
            <person name="Jueterbock A."/>
            <person name="Mraz A."/>
            <person name="Stam W.T."/>
            <person name="Tice H."/>
            <person name="Bornberg-Bauer E."/>
            <person name="Green P.J."/>
            <person name="Pearson G.A."/>
            <person name="Procaccini G."/>
            <person name="Duarte C.M."/>
            <person name="Schmutz J."/>
            <person name="Reusch T.B.H."/>
            <person name="Van de Peer Y."/>
        </authorList>
    </citation>
    <scope>NUCLEOTIDE SEQUENCE [LARGE SCALE GENOMIC DNA]</scope>
    <source>
        <strain evidence="3">cv. Finnish</strain>
    </source>
</reference>
<keyword evidence="3" id="KW-1185">Reference proteome</keyword>